<dbReference type="PRINTS" id="PR00071">
    <property type="entry name" value="HMGCOARDTASE"/>
</dbReference>
<sequence>MPSSSIRPEPASSSLSDAGPGGTAPAPIPMRWVGPIRLGGNAAEGEVRVPLATYETPLWSSVQRGARISRSVPGGITATLMDERMTRSVLVEADSAAQCLDAARAVEERLGELRALTRTTSRYAELLAVRHEICGPLLFLRFEFTTGDASGHNMVTLAADTLLTHLLSTVSAIRYGSISANYCSDKKATAINGILGRGKNVSAEILIPRAVVTSRLRTSAARVEHLNNGKNLIGTLLAGGIRSANAHYANMLLAFYLATGQDAANIVEGSQGVTYAADRDGDLYFSCTLPNLIIGTHGNGKHLPHVQQTLNQLGCLNERPLGDNARRLAALVAATVLCGELSLLAAQTNPGELMKAHTRIERANGERHAP</sequence>
<dbReference type="InterPro" id="IPR009029">
    <property type="entry name" value="HMG_CoA_Rdtase_sub-bd_dom_sf"/>
</dbReference>
<feature type="compositionally biased region" description="Low complexity" evidence="3">
    <location>
        <begin position="1"/>
        <end position="18"/>
    </location>
</feature>
<evidence type="ECO:0000313" key="4">
    <source>
        <dbReference type="EMBL" id="AHX39392.1"/>
    </source>
</evidence>
<dbReference type="EMBL" id="KJ411867">
    <property type="protein sequence ID" value="AHX39392.1"/>
    <property type="molecule type" value="Genomic_DNA"/>
</dbReference>
<reference evidence="4" key="1">
    <citation type="submission" date="2014-02" db="EMBL/GenBank/DDBJ databases">
        <title>Streptomyces sp. WT6 mevalonate pathway gene cluster, complete sequence.</title>
        <authorList>
            <person name="Wang T."/>
            <person name="Qin Z."/>
        </authorList>
    </citation>
    <scope>NUCLEOTIDE SEQUENCE</scope>
    <source>
        <strain evidence="4">WT6</strain>
    </source>
</reference>
<dbReference type="SUPFAM" id="SSF56542">
    <property type="entry name" value="Substrate-binding domain of HMG-CoA reductase"/>
    <property type="match status" value="2"/>
</dbReference>
<dbReference type="InterPro" id="IPR023074">
    <property type="entry name" value="HMG_CoA_Rdtase_cat_sf"/>
</dbReference>
<comment type="similarity">
    <text evidence="1">Belongs to the HMG-CoA reductase family.</text>
</comment>
<evidence type="ECO:0000256" key="1">
    <source>
        <dbReference type="ARBA" id="ARBA00007661"/>
    </source>
</evidence>
<name>A0A023PZR7_9ACTN</name>
<dbReference type="PROSITE" id="PS50065">
    <property type="entry name" value="HMG_COA_REDUCTASE_4"/>
    <property type="match status" value="1"/>
</dbReference>
<organism evidence="4">
    <name type="scientific">Streptomyces sp. WT6</name>
    <dbReference type="NCBI Taxonomy" id="1486372"/>
    <lineage>
        <taxon>Bacteria</taxon>
        <taxon>Bacillati</taxon>
        <taxon>Actinomycetota</taxon>
        <taxon>Actinomycetes</taxon>
        <taxon>Kitasatosporales</taxon>
        <taxon>Streptomycetaceae</taxon>
        <taxon>Streptomyces</taxon>
    </lineage>
</organism>
<dbReference type="Pfam" id="PF00368">
    <property type="entry name" value="HMG-CoA_red"/>
    <property type="match status" value="1"/>
</dbReference>
<dbReference type="PANTHER" id="PTHR10572:SF24">
    <property type="entry name" value="3-HYDROXY-3-METHYLGLUTARYL-COENZYME A REDUCTASE"/>
    <property type="match status" value="1"/>
</dbReference>
<protein>
    <recommendedName>
        <fullName evidence="5">Hydroxymethylglutaryl-CoA reductase</fullName>
    </recommendedName>
</protein>
<evidence type="ECO:0000256" key="3">
    <source>
        <dbReference type="SAM" id="MobiDB-lite"/>
    </source>
</evidence>
<dbReference type="InterPro" id="IPR009023">
    <property type="entry name" value="HMG_CoA_Rdtase_NAD(P)-bd_sf"/>
</dbReference>
<dbReference type="PANTHER" id="PTHR10572">
    <property type="entry name" value="3-HYDROXY-3-METHYLGLUTARYL-COENZYME A REDUCTASE"/>
    <property type="match status" value="1"/>
</dbReference>
<evidence type="ECO:0008006" key="5">
    <source>
        <dbReference type="Google" id="ProtNLM"/>
    </source>
</evidence>
<dbReference type="AlphaFoldDB" id="A0A023PZR7"/>
<dbReference type="InterPro" id="IPR002202">
    <property type="entry name" value="HMG_CoA_Rdtase"/>
</dbReference>
<dbReference type="GO" id="GO:0004420">
    <property type="term" value="F:hydroxymethylglutaryl-CoA reductase (NADPH) activity"/>
    <property type="evidence" value="ECO:0007669"/>
    <property type="project" value="InterPro"/>
</dbReference>
<evidence type="ECO:0000256" key="2">
    <source>
        <dbReference type="ARBA" id="ARBA00023002"/>
    </source>
</evidence>
<accession>A0A023PZR7</accession>
<gene>
    <name evidence="4" type="ORF">wt6.15c</name>
</gene>
<proteinExistence type="inferred from homology"/>
<dbReference type="Gene3D" id="3.30.70.420">
    <property type="entry name" value="Hydroxymethylglutaryl-CoA reductase, class I/II, NAD/NADP-binding domain"/>
    <property type="match status" value="1"/>
</dbReference>
<keyword evidence="2" id="KW-0560">Oxidoreductase</keyword>
<feature type="region of interest" description="Disordered" evidence="3">
    <location>
        <begin position="1"/>
        <end position="27"/>
    </location>
</feature>
<dbReference type="Gene3D" id="3.90.770.10">
    <property type="entry name" value="3-hydroxy-3-methylglutaryl-coenzyme A Reductase, Chain A, domain 2"/>
    <property type="match status" value="1"/>
</dbReference>
<dbReference type="GO" id="GO:0015936">
    <property type="term" value="P:coenzyme A metabolic process"/>
    <property type="evidence" value="ECO:0007669"/>
    <property type="project" value="InterPro"/>
</dbReference>